<evidence type="ECO:0000313" key="4">
    <source>
        <dbReference type="Proteomes" id="UP000525078"/>
    </source>
</evidence>
<dbReference type="AlphaFoldDB" id="A0A7J6H3A3"/>
<evidence type="ECO:0000259" key="2">
    <source>
        <dbReference type="Pfam" id="PF13456"/>
    </source>
</evidence>
<dbReference type="GO" id="GO:0004523">
    <property type="term" value="F:RNA-DNA hybrid ribonuclease activity"/>
    <property type="evidence" value="ECO:0007669"/>
    <property type="project" value="InterPro"/>
</dbReference>
<dbReference type="InterPro" id="IPR002156">
    <property type="entry name" value="RNaseH_domain"/>
</dbReference>
<dbReference type="EMBL" id="JAATIP010000032">
    <property type="protein sequence ID" value="KAF4389010.1"/>
    <property type="molecule type" value="Genomic_DNA"/>
</dbReference>
<dbReference type="PANTHER" id="PTHR47074">
    <property type="entry name" value="BNAC02G40300D PROTEIN"/>
    <property type="match status" value="1"/>
</dbReference>
<dbReference type="Pfam" id="PF13456">
    <property type="entry name" value="RVT_3"/>
    <property type="match status" value="1"/>
</dbReference>
<name>A0A7J6H3A3_CANSA</name>
<accession>A0A7J6H3A3</accession>
<dbReference type="SUPFAM" id="SSF53098">
    <property type="entry name" value="Ribonuclease H-like"/>
    <property type="match status" value="1"/>
</dbReference>
<dbReference type="Gene3D" id="3.30.420.10">
    <property type="entry name" value="Ribonuclease H-like superfamily/Ribonuclease H"/>
    <property type="match status" value="1"/>
</dbReference>
<feature type="region of interest" description="Disordered" evidence="1">
    <location>
        <begin position="1"/>
        <end position="79"/>
    </location>
</feature>
<feature type="compositionally biased region" description="Polar residues" evidence="1">
    <location>
        <begin position="33"/>
        <end position="66"/>
    </location>
</feature>
<evidence type="ECO:0000256" key="1">
    <source>
        <dbReference type="SAM" id="MobiDB-lite"/>
    </source>
</evidence>
<dbReference type="InterPro" id="IPR036397">
    <property type="entry name" value="RNaseH_sf"/>
</dbReference>
<comment type="caution">
    <text evidence="3">The sequence shown here is derived from an EMBL/GenBank/DDBJ whole genome shotgun (WGS) entry which is preliminary data.</text>
</comment>
<reference evidence="3 4" key="1">
    <citation type="journal article" date="2020" name="bioRxiv">
        <title>Sequence and annotation of 42 cannabis genomes reveals extensive copy number variation in cannabinoid synthesis and pathogen resistance genes.</title>
        <authorList>
            <person name="Mckernan K.J."/>
            <person name="Helbert Y."/>
            <person name="Kane L.T."/>
            <person name="Ebling H."/>
            <person name="Zhang L."/>
            <person name="Liu B."/>
            <person name="Eaton Z."/>
            <person name="Mclaughlin S."/>
            <person name="Kingan S."/>
            <person name="Baybayan P."/>
            <person name="Concepcion G."/>
            <person name="Jordan M."/>
            <person name="Riva A."/>
            <person name="Barbazuk W."/>
            <person name="Harkins T."/>
        </authorList>
    </citation>
    <scope>NUCLEOTIDE SEQUENCE [LARGE SCALE GENOMIC DNA]</scope>
    <source>
        <strain evidence="4">cv. Jamaican Lion 4</strain>
        <tissue evidence="3">Leaf</tissue>
    </source>
</reference>
<evidence type="ECO:0000313" key="3">
    <source>
        <dbReference type="EMBL" id="KAF4389010.1"/>
    </source>
</evidence>
<feature type="domain" description="RNase H type-1" evidence="2">
    <location>
        <begin position="89"/>
        <end position="210"/>
    </location>
</feature>
<dbReference type="InterPro" id="IPR052929">
    <property type="entry name" value="RNase_H-like_EbsB-rel"/>
</dbReference>
<gene>
    <name evidence="3" type="ORF">F8388_026739</name>
</gene>
<dbReference type="Proteomes" id="UP000525078">
    <property type="component" value="Unassembled WGS sequence"/>
</dbReference>
<dbReference type="GO" id="GO:0003676">
    <property type="term" value="F:nucleic acid binding"/>
    <property type="evidence" value="ECO:0007669"/>
    <property type="project" value="InterPro"/>
</dbReference>
<protein>
    <recommendedName>
        <fullName evidence="2">RNase H type-1 domain-containing protein</fullName>
    </recommendedName>
</protein>
<dbReference type="PANTHER" id="PTHR47074:SF11">
    <property type="entry name" value="REVERSE TRANSCRIPTASE-LIKE PROTEIN"/>
    <property type="match status" value="1"/>
</dbReference>
<sequence length="217" mass="23210">MTTSTVTHTAKGKGVALPSTTPHRTRPIGLVINDSTPQSPPISSAGTRSHFTRQTAQVGDSGSLGKSVQKPPPAAPDQVLTPSTTALFVDAALSQNASTTGLGLVFMHGVSHIHQFASITKSGTPSPIFAEAQALAEGIQWCLASNLKPDYIFSDCLNLVSKVKGNWHDHSPLSSLVHQIRTFLSRFPEASLLHISRQHNDKAHSLAKQALRLRDED</sequence>
<dbReference type="CDD" id="cd06222">
    <property type="entry name" value="RNase_H_like"/>
    <property type="match status" value="1"/>
</dbReference>
<organism evidence="3 4">
    <name type="scientific">Cannabis sativa</name>
    <name type="common">Hemp</name>
    <name type="synonym">Marijuana</name>
    <dbReference type="NCBI Taxonomy" id="3483"/>
    <lineage>
        <taxon>Eukaryota</taxon>
        <taxon>Viridiplantae</taxon>
        <taxon>Streptophyta</taxon>
        <taxon>Embryophyta</taxon>
        <taxon>Tracheophyta</taxon>
        <taxon>Spermatophyta</taxon>
        <taxon>Magnoliopsida</taxon>
        <taxon>eudicotyledons</taxon>
        <taxon>Gunneridae</taxon>
        <taxon>Pentapetalae</taxon>
        <taxon>rosids</taxon>
        <taxon>fabids</taxon>
        <taxon>Rosales</taxon>
        <taxon>Cannabaceae</taxon>
        <taxon>Cannabis</taxon>
    </lineage>
</organism>
<proteinExistence type="predicted"/>
<dbReference type="InterPro" id="IPR044730">
    <property type="entry name" value="RNase_H-like_dom_plant"/>
</dbReference>
<dbReference type="InterPro" id="IPR012337">
    <property type="entry name" value="RNaseH-like_sf"/>
</dbReference>